<comment type="caution">
    <text evidence="1">The sequence shown here is derived from an EMBL/GenBank/DDBJ whole genome shotgun (WGS) entry which is preliminary data.</text>
</comment>
<dbReference type="RefSeq" id="WP_123674030.1">
    <property type="nucleotide sequence ID" value="NZ_JAJCNT010000015.1"/>
</dbReference>
<dbReference type="EMBL" id="WKZA01000022">
    <property type="protein sequence ID" value="MSA94742.1"/>
    <property type="molecule type" value="Genomic_DNA"/>
</dbReference>
<gene>
    <name evidence="1" type="ORF">GKG38_06655</name>
</gene>
<evidence type="ECO:0000313" key="2">
    <source>
        <dbReference type="Proteomes" id="UP000462865"/>
    </source>
</evidence>
<protein>
    <submittedName>
        <fullName evidence="1">Uncharacterized protein</fullName>
    </submittedName>
</protein>
<evidence type="ECO:0000313" key="1">
    <source>
        <dbReference type="EMBL" id="MSA94742.1"/>
    </source>
</evidence>
<dbReference type="Proteomes" id="UP000462865">
    <property type="component" value="Unassembled WGS sequence"/>
</dbReference>
<dbReference type="AlphaFoldDB" id="A0A7K0IBE4"/>
<organism evidence="1 2">
    <name type="scientific">Gordonibacter urolithinfaciens</name>
    <dbReference type="NCBI Taxonomy" id="1335613"/>
    <lineage>
        <taxon>Bacteria</taxon>
        <taxon>Bacillati</taxon>
        <taxon>Actinomycetota</taxon>
        <taxon>Coriobacteriia</taxon>
        <taxon>Eggerthellales</taxon>
        <taxon>Eggerthellaceae</taxon>
        <taxon>Gordonibacter</taxon>
    </lineage>
</organism>
<sequence length="121" mass="13738">MAGEVLRAAESAVRWAKRPSRRNPACTNYAQLLEDVCRAAKDGEGPIILAASSIDVRHWACLSRLLIMDEPALLERIHPRYLHELDCPQAVAMMQLWFQDVTGRSPAVRSWRHAREGVSYR</sequence>
<name>A0A7K0IBE4_9ACTN</name>
<accession>A0A7K0IBE4</accession>
<reference evidence="1 2" key="1">
    <citation type="journal article" date="2019" name="Nat. Med.">
        <title>A library of human gut bacterial isolates paired with longitudinal multiomics data enables mechanistic microbiome research.</title>
        <authorList>
            <person name="Poyet M."/>
            <person name="Groussin M."/>
            <person name="Gibbons S.M."/>
            <person name="Avila-Pacheco J."/>
            <person name="Jiang X."/>
            <person name="Kearney S.M."/>
            <person name="Perrotta A.R."/>
            <person name="Berdy B."/>
            <person name="Zhao S."/>
            <person name="Lieberman T.D."/>
            <person name="Swanson P.K."/>
            <person name="Smith M."/>
            <person name="Roesemann S."/>
            <person name="Alexander J.E."/>
            <person name="Rich S.A."/>
            <person name="Livny J."/>
            <person name="Vlamakis H."/>
            <person name="Clish C."/>
            <person name="Bullock K."/>
            <person name="Deik A."/>
            <person name="Scott J."/>
            <person name="Pierce K.A."/>
            <person name="Xavier R.J."/>
            <person name="Alm E.J."/>
        </authorList>
    </citation>
    <scope>NUCLEOTIDE SEQUENCE [LARGE SCALE GENOMIC DNA]</scope>
    <source>
        <strain evidence="1 2">BIOML-A1</strain>
    </source>
</reference>
<proteinExistence type="predicted"/>